<dbReference type="InterPro" id="IPR034073">
    <property type="entry name" value="Subtilisin_DY-like_dom"/>
</dbReference>
<organism evidence="8 9">
    <name type="scientific">Shewanella hanedai</name>
    <name type="common">Alteromonas hanedai</name>
    <dbReference type="NCBI Taxonomy" id="25"/>
    <lineage>
        <taxon>Bacteria</taxon>
        <taxon>Pseudomonadati</taxon>
        <taxon>Pseudomonadota</taxon>
        <taxon>Gammaproteobacteria</taxon>
        <taxon>Alteromonadales</taxon>
        <taxon>Shewanellaceae</taxon>
        <taxon>Shewanella</taxon>
    </lineage>
</organism>
<dbReference type="GO" id="GO:0006508">
    <property type="term" value="P:proteolysis"/>
    <property type="evidence" value="ECO:0007669"/>
    <property type="project" value="UniProtKB-KW"/>
</dbReference>
<dbReference type="CDD" id="cd04843">
    <property type="entry name" value="Peptidases_S8_11"/>
    <property type="match status" value="1"/>
</dbReference>
<evidence type="ECO:0000256" key="5">
    <source>
        <dbReference type="PROSITE-ProRule" id="PRU01240"/>
    </source>
</evidence>
<keyword evidence="2" id="KW-0645">Protease</keyword>
<comment type="caution">
    <text evidence="5">Lacks conserved residue(s) required for the propagation of feature annotation.</text>
</comment>
<dbReference type="PRINTS" id="PR00723">
    <property type="entry name" value="SUBTILISIN"/>
</dbReference>
<evidence type="ECO:0000256" key="3">
    <source>
        <dbReference type="ARBA" id="ARBA00022801"/>
    </source>
</evidence>
<dbReference type="InterPro" id="IPR023828">
    <property type="entry name" value="Peptidase_S8_Ser-AS"/>
</dbReference>
<comment type="similarity">
    <text evidence="1 5">Belongs to the peptidase S8 family.</text>
</comment>
<evidence type="ECO:0000256" key="1">
    <source>
        <dbReference type="ARBA" id="ARBA00011073"/>
    </source>
</evidence>
<feature type="chain" id="PRO_5022165809" evidence="6">
    <location>
        <begin position="26"/>
        <end position="580"/>
    </location>
</feature>
<reference evidence="9" key="1">
    <citation type="submission" date="2019-07" db="EMBL/GenBank/DDBJ databases">
        <title>Shewanella sp. YLB-08 draft genomic sequence.</title>
        <authorList>
            <person name="Yu L."/>
        </authorList>
    </citation>
    <scope>NUCLEOTIDE SEQUENCE [LARGE SCALE GENOMIC DNA]</scope>
    <source>
        <strain evidence="9">JCM 20706</strain>
    </source>
</reference>
<feature type="domain" description="Peptidase S8/S53" evidence="7">
    <location>
        <begin position="217"/>
        <end position="467"/>
    </location>
</feature>
<dbReference type="OrthoDB" id="9790784at2"/>
<evidence type="ECO:0000313" key="9">
    <source>
        <dbReference type="Proteomes" id="UP000318126"/>
    </source>
</evidence>
<keyword evidence="9" id="KW-1185">Reference proteome</keyword>
<protein>
    <submittedName>
        <fullName evidence="8">S8 family serine peptidase</fullName>
    </submittedName>
</protein>
<dbReference type="Gene3D" id="3.40.50.200">
    <property type="entry name" value="Peptidase S8/S53 domain"/>
    <property type="match status" value="1"/>
</dbReference>
<dbReference type="RefSeq" id="WP_143562700.1">
    <property type="nucleotide sequence ID" value="NZ_BMPL01000001.1"/>
</dbReference>
<dbReference type="GO" id="GO:0004252">
    <property type="term" value="F:serine-type endopeptidase activity"/>
    <property type="evidence" value="ECO:0007669"/>
    <property type="project" value="InterPro"/>
</dbReference>
<dbReference type="InterPro" id="IPR050131">
    <property type="entry name" value="Peptidase_S8_subtilisin-like"/>
</dbReference>
<evidence type="ECO:0000256" key="2">
    <source>
        <dbReference type="ARBA" id="ARBA00022670"/>
    </source>
</evidence>
<name>A0A553JUX8_SHEHA</name>
<dbReference type="InterPro" id="IPR000209">
    <property type="entry name" value="Peptidase_S8/S53_dom"/>
</dbReference>
<dbReference type="PROSITE" id="PS51892">
    <property type="entry name" value="SUBTILASE"/>
    <property type="match status" value="1"/>
</dbReference>
<evidence type="ECO:0000313" key="8">
    <source>
        <dbReference type="EMBL" id="TRY16254.1"/>
    </source>
</evidence>
<feature type="signal peptide" evidence="6">
    <location>
        <begin position="1"/>
        <end position="25"/>
    </location>
</feature>
<dbReference type="SUPFAM" id="SSF52743">
    <property type="entry name" value="Subtilisin-like"/>
    <property type="match status" value="1"/>
</dbReference>
<dbReference type="EMBL" id="VKGK01000001">
    <property type="protein sequence ID" value="TRY16254.1"/>
    <property type="molecule type" value="Genomic_DNA"/>
</dbReference>
<dbReference type="InterPro" id="IPR015500">
    <property type="entry name" value="Peptidase_S8_subtilisin-rel"/>
</dbReference>
<accession>A0A553JUX8</accession>
<comment type="caution">
    <text evidence="8">The sequence shown here is derived from an EMBL/GenBank/DDBJ whole genome shotgun (WGS) entry which is preliminary data.</text>
</comment>
<evidence type="ECO:0000256" key="4">
    <source>
        <dbReference type="ARBA" id="ARBA00022825"/>
    </source>
</evidence>
<keyword evidence="3" id="KW-0378">Hydrolase</keyword>
<keyword evidence="6" id="KW-0732">Signal</keyword>
<sequence>MNLKITLIISAYLLLSLSTTSMEVAAKTAKKSFINDIKYTGINFKIDESITDFELAEGVFTSRRTVSNQFAYQINTNRFLKKIKRLHNKSYKELRERTEKFKQPNNPAPQLENWYRIDITKEMTHQDILDIYNSLIDISIISIVELETPPISTGFQHCPALNCEPDLPPGGGSSGNTPDLQSYQTYLGQSPLGIDALYAWTRTGGNGLGVKIIDMENGFNSNHEDLPNTFVLRADANNSDHGTAVMSIIGAKRDNKGVTGIAHGAQLGFHGWSPNIAQAILNSADYLTTGDIILLEAQINRNINNGDTCSSQNQSECVPVEWSRSVFDAILSITNEGIIVIEAAGNGNENLDNSIYQNSFNRNTRDSGAFLIAATTPSSSISRSLFSNHGTRIDFNGWGNNVTAAGLYGNTLFNGGINQRYGDGFSGTSSASPIVAGAVAALQGYSKNSKNLTLNAHTIKSILTSTGVQEPAGVEVGVRPNLKNAIQLLDNSEDFISAPRLSSLWEGCYGANSVFWNIVSSATFYKIYLNGNYLKSTSSSNSFLNVTSNGTATVKACNASSCSDYSNNVTLRYSSASECY</sequence>
<dbReference type="Pfam" id="PF00082">
    <property type="entry name" value="Peptidase_S8"/>
    <property type="match status" value="1"/>
</dbReference>
<evidence type="ECO:0000256" key="6">
    <source>
        <dbReference type="SAM" id="SignalP"/>
    </source>
</evidence>
<keyword evidence="4" id="KW-0720">Serine protease</keyword>
<proteinExistence type="inferred from homology"/>
<dbReference type="PANTHER" id="PTHR43806:SF11">
    <property type="entry name" value="CEREVISIN-RELATED"/>
    <property type="match status" value="1"/>
</dbReference>
<dbReference type="PANTHER" id="PTHR43806">
    <property type="entry name" value="PEPTIDASE S8"/>
    <property type="match status" value="1"/>
</dbReference>
<dbReference type="PROSITE" id="PS00138">
    <property type="entry name" value="SUBTILASE_SER"/>
    <property type="match status" value="1"/>
</dbReference>
<gene>
    <name evidence="8" type="ORF">FN961_01090</name>
</gene>
<evidence type="ECO:0000259" key="7">
    <source>
        <dbReference type="Pfam" id="PF00082"/>
    </source>
</evidence>
<dbReference type="AlphaFoldDB" id="A0A553JUX8"/>
<dbReference type="InterPro" id="IPR036852">
    <property type="entry name" value="Peptidase_S8/S53_dom_sf"/>
</dbReference>
<dbReference type="Proteomes" id="UP000318126">
    <property type="component" value="Unassembled WGS sequence"/>
</dbReference>